<evidence type="ECO:0000256" key="2">
    <source>
        <dbReference type="SAM" id="MobiDB-lite"/>
    </source>
</evidence>
<proteinExistence type="predicted"/>
<dbReference type="GO" id="GO:0005096">
    <property type="term" value="F:GTPase activator activity"/>
    <property type="evidence" value="ECO:0007669"/>
    <property type="project" value="UniProtKB-KW"/>
</dbReference>
<dbReference type="PROSITE" id="PS50003">
    <property type="entry name" value="PH_DOMAIN"/>
    <property type="match status" value="1"/>
</dbReference>
<reference evidence="6 7" key="1">
    <citation type="journal article" date="2018" name="Nat. Ecol. Evol.">
        <title>Genomic signatures of mitonuclear coevolution across populations of Tigriopus californicus.</title>
        <authorList>
            <person name="Barreto F.S."/>
            <person name="Watson E.T."/>
            <person name="Lima T.G."/>
            <person name="Willett C.S."/>
            <person name="Edmands S."/>
            <person name="Li W."/>
            <person name="Burton R.S."/>
        </authorList>
    </citation>
    <scope>NUCLEOTIDE SEQUENCE [LARGE SCALE GENOMIC DNA]</scope>
    <source>
        <strain evidence="6 7">San Diego</strain>
    </source>
</reference>
<accession>A0A553PC77</accession>
<dbReference type="EMBL" id="VCGU01000005">
    <property type="protein sequence ID" value="TRY75282.1"/>
    <property type="molecule type" value="Genomic_DNA"/>
</dbReference>
<dbReference type="InterPro" id="IPR008936">
    <property type="entry name" value="Rho_GTPase_activation_prot"/>
</dbReference>
<keyword evidence="1" id="KW-0343">GTPase activation</keyword>
<feature type="compositionally biased region" description="Low complexity" evidence="2">
    <location>
        <begin position="373"/>
        <end position="385"/>
    </location>
</feature>
<dbReference type="PANTHER" id="PTHR45899:SF2">
    <property type="entry name" value="RHO GTPASE ACTIVATING PROTEIN AT 15B, ISOFORM C"/>
    <property type="match status" value="1"/>
</dbReference>
<feature type="compositionally biased region" description="Pro residues" evidence="2">
    <location>
        <begin position="130"/>
        <end position="140"/>
    </location>
</feature>
<dbReference type="Pfam" id="PF00620">
    <property type="entry name" value="RhoGAP"/>
    <property type="match status" value="1"/>
</dbReference>
<dbReference type="InterPro" id="IPR029071">
    <property type="entry name" value="Ubiquitin-like_domsf"/>
</dbReference>
<dbReference type="STRING" id="6832.A0A553PC77"/>
<dbReference type="Gene3D" id="1.10.555.10">
    <property type="entry name" value="Rho GTPase activation protein"/>
    <property type="match status" value="1"/>
</dbReference>
<feature type="region of interest" description="Disordered" evidence="2">
    <location>
        <begin position="413"/>
        <end position="439"/>
    </location>
</feature>
<dbReference type="PROSITE" id="PS50238">
    <property type="entry name" value="RHOGAP"/>
    <property type="match status" value="1"/>
</dbReference>
<dbReference type="Gene3D" id="2.30.29.30">
    <property type="entry name" value="Pleckstrin-homology domain (PH domain)/Phosphotyrosine-binding domain (PTB)"/>
    <property type="match status" value="2"/>
</dbReference>
<evidence type="ECO:0000313" key="7">
    <source>
        <dbReference type="Proteomes" id="UP000318571"/>
    </source>
</evidence>
<evidence type="ECO:0000313" key="6">
    <source>
        <dbReference type="EMBL" id="TRY75282.1"/>
    </source>
</evidence>
<feature type="domain" description="Ras-associating" evidence="4">
    <location>
        <begin position="968"/>
        <end position="1057"/>
    </location>
</feature>
<feature type="compositionally biased region" description="Polar residues" evidence="2">
    <location>
        <begin position="468"/>
        <end position="485"/>
    </location>
</feature>
<evidence type="ECO:0000259" key="3">
    <source>
        <dbReference type="PROSITE" id="PS50003"/>
    </source>
</evidence>
<feature type="region of interest" description="Disordered" evidence="2">
    <location>
        <begin position="465"/>
        <end position="490"/>
    </location>
</feature>
<evidence type="ECO:0000259" key="5">
    <source>
        <dbReference type="PROSITE" id="PS50238"/>
    </source>
</evidence>
<organism evidence="6 7">
    <name type="scientific">Tigriopus californicus</name>
    <name type="common">Marine copepod</name>
    <dbReference type="NCBI Taxonomy" id="6832"/>
    <lineage>
        <taxon>Eukaryota</taxon>
        <taxon>Metazoa</taxon>
        <taxon>Ecdysozoa</taxon>
        <taxon>Arthropoda</taxon>
        <taxon>Crustacea</taxon>
        <taxon>Multicrustacea</taxon>
        <taxon>Hexanauplia</taxon>
        <taxon>Copepoda</taxon>
        <taxon>Harpacticoida</taxon>
        <taxon>Harpacticidae</taxon>
        <taxon>Tigriopus</taxon>
    </lineage>
</organism>
<dbReference type="PROSITE" id="PS50200">
    <property type="entry name" value="RA"/>
    <property type="match status" value="1"/>
</dbReference>
<feature type="region of interest" description="Disordered" evidence="2">
    <location>
        <begin position="497"/>
        <end position="516"/>
    </location>
</feature>
<dbReference type="SUPFAM" id="SSF54236">
    <property type="entry name" value="Ubiquitin-like"/>
    <property type="match status" value="1"/>
</dbReference>
<dbReference type="Proteomes" id="UP000318571">
    <property type="component" value="Chromosome 2"/>
</dbReference>
<dbReference type="AlphaFoldDB" id="A0A553PC77"/>
<dbReference type="Pfam" id="PF00788">
    <property type="entry name" value="RA"/>
    <property type="match status" value="1"/>
</dbReference>
<dbReference type="PANTHER" id="PTHR45899">
    <property type="entry name" value="RHO GTPASE ACTIVATING PROTEIN AT 15B, ISOFORM C"/>
    <property type="match status" value="1"/>
</dbReference>
<sequence>MEQGESDSAVIYENGQFLAANPNPFGSFDDEFGSPPALPVRRHGSVSSTTTDKSHNSWDETRERAASRASKVSSYDEMGINHGRPYVIQKVPDETDAAPTGIETRGGEEESDSLTSVAFESPLKELQSRSPPPRIRPIPAPRLSKLTKPNYENHDIPTTILQSLNNSLPQKIEDPKQKIVIEPEEYSDPIDADDNENFYSEIDSNFNVPDSEIGEEVIPSILDEDIAETERIYMDIDEIRAQQNPESWSRLNTIAIRDNFNKLWEEAAKELDREEKFVQEIEKMQIKDTQSEAKGAVQISRSSSGNQHSYDSVALPGAKFRIQNGVQVPVANFTLLKNQPPPNNPYENVWVPSSRKRSYLVHSESSDEKYPDSITSSSTSLSYKSGGEPDPQTCVYAQPIKNKHVMAVKGMEDDSQSMGKGTPHGGSVQSLRDVGRSSSTSNLSFLTKKFSFSKMTRKLSEQVMKPNLSGSKENNAVGASQQSSPKESKAMIRVDALSKGSRSRRGSALSDSSWSGTTCHSGPLYVYSKSKKTQAHEKWCVLGNAALSYFHHQDSLAEPKEAIHLQQILSLNKRTVKDENGILFCFDVAFTHHWEKFQKHGSKLIVRTFGSTTTAIRDTWVDKIAQSLSVKLETFSMHDCSKLGWVFLKVMFAGEWHPSWISLRGPFFYYGLKDEDTMERIDLKKTKNVTLVKETKNLNAPEFGAPVIVVDFVDRSLYLQARHEKEIHHWKFALESLAFNNGQHLSEQQVTKDEIPVIVDQCVNFVFRHGLLTEGIYRHSGVKTKIDRLLDQFQKNAWAVGLSREEFSEHDVANALKRFMRTLDEPLLTEALRPMWMEASMIEQGSEKLERYEELLLGLPDVNVRTLRRLIGHLRAVANQCERNLMSNFNLAAIWGPTLLTVDNQPASNFARTSGEADVCKDLIDHYLRLFKVTREELDREEEILKKTQSFNRNPMPIKITSEVMMFVHIDTKTGDDFVSIAVTPKMTAHELQQKALRESNYAGDTSKFILHEVIQGGLMERPIHYQEIIYDVALKWWEWSEEDRRDTYLLLKRNTFFEEALPCAIPPLSVFGEALYSDNVKASKASFKKYHFSVNNAKITRRKELKNGETQEMDSFDIEKIIWYLGCEVKKHAPSNYNVTFIEKDGKVERTKERPYFGRIISFSSRELYIKWIAAMLVAEHQNDIIPSVLLLNLGEDETVVEGSQSNSSEA</sequence>
<dbReference type="SUPFAM" id="SSF48350">
    <property type="entry name" value="GTPase activation domain, GAP"/>
    <property type="match status" value="1"/>
</dbReference>
<evidence type="ECO:0000259" key="4">
    <source>
        <dbReference type="PROSITE" id="PS50200"/>
    </source>
</evidence>
<dbReference type="InterPro" id="IPR000159">
    <property type="entry name" value="RA_dom"/>
</dbReference>
<dbReference type="CDD" id="cd00821">
    <property type="entry name" value="PH"/>
    <property type="match status" value="1"/>
</dbReference>
<dbReference type="SMART" id="SM00233">
    <property type="entry name" value="PH"/>
    <property type="match status" value="2"/>
</dbReference>
<dbReference type="GO" id="GO:0007165">
    <property type="term" value="P:signal transduction"/>
    <property type="evidence" value="ECO:0007669"/>
    <property type="project" value="InterPro"/>
</dbReference>
<feature type="region of interest" description="Disordered" evidence="2">
    <location>
        <begin position="362"/>
        <end position="390"/>
    </location>
</feature>
<dbReference type="GO" id="GO:0005547">
    <property type="term" value="F:phosphatidylinositol-3,4,5-trisphosphate binding"/>
    <property type="evidence" value="ECO:0007669"/>
    <property type="project" value="TreeGrafter"/>
</dbReference>
<comment type="caution">
    <text evidence="6">The sequence shown here is derived from an EMBL/GenBank/DDBJ whole genome shotgun (WGS) entry which is preliminary data.</text>
</comment>
<keyword evidence="7" id="KW-1185">Reference proteome</keyword>
<evidence type="ECO:0008006" key="8">
    <source>
        <dbReference type="Google" id="ProtNLM"/>
    </source>
</evidence>
<feature type="region of interest" description="Disordered" evidence="2">
    <location>
        <begin position="288"/>
        <end position="310"/>
    </location>
</feature>
<dbReference type="InterPro" id="IPR011993">
    <property type="entry name" value="PH-like_dom_sf"/>
</dbReference>
<protein>
    <recommendedName>
        <fullName evidence="8">Rho-GAP domain-containing protein</fullName>
    </recommendedName>
</protein>
<dbReference type="SMART" id="SM00324">
    <property type="entry name" value="RhoGAP"/>
    <property type="match status" value="1"/>
</dbReference>
<dbReference type="InterPro" id="IPR001849">
    <property type="entry name" value="PH_domain"/>
</dbReference>
<name>A0A553PC77_TIGCA</name>
<dbReference type="CDD" id="cd17113">
    <property type="entry name" value="RA_ARAPs"/>
    <property type="match status" value="1"/>
</dbReference>
<dbReference type="InterPro" id="IPR052227">
    <property type="entry name" value="Arf-Rho-GAP_ANK-PH_domain"/>
</dbReference>
<evidence type="ECO:0000256" key="1">
    <source>
        <dbReference type="ARBA" id="ARBA00022468"/>
    </source>
</evidence>
<feature type="region of interest" description="Disordered" evidence="2">
    <location>
        <begin position="1"/>
        <end position="150"/>
    </location>
</feature>
<dbReference type="InterPro" id="IPR000198">
    <property type="entry name" value="RhoGAP_dom"/>
</dbReference>
<gene>
    <name evidence="6" type="ORF">TCAL_00684</name>
</gene>
<dbReference type="Gene3D" id="3.10.20.90">
    <property type="entry name" value="Phosphatidylinositol 3-kinase Catalytic Subunit, Chain A, domain 1"/>
    <property type="match status" value="1"/>
</dbReference>
<dbReference type="SUPFAM" id="SSF50729">
    <property type="entry name" value="PH domain-like"/>
    <property type="match status" value="2"/>
</dbReference>
<feature type="compositionally biased region" description="Basic and acidic residues" evidence="2">
    <location>
        <begin position="52"/>
        <end position="66"/>
    </location>
</feature>
<feature type="domain" description="Rho-GAP" evidence="5">
    <location>
        <begin position="732"/>
        <end position="931"/>
    </location>
</feature>
<feature type="compositionally biased region" description="Polar residues" evidence="2">
    <location>
        <begin position="299"/>
        <end position="310"/>
    </location>
</feature>
<dbReference type="GO" id="GO:0005737">
    <property type="term" value="C:cytoplasm"/>
    <property type="evidence" value="ECO:0007669"/>
    <property type="project" value="TreeGrafter"/>
</dbReference>
<feature type="domain" description="PH" evidence="3">
    <location>
        <begin position="517"/>
        <end position="629"/>
    </location>
</feature>